<keyword evidence="4" id="KW-0732">Signal</keyword>
<dbReference type="SUPFAM" id="SSF48726">
    <property type="entry name" value="Immunoglobulin"/>
    <property type="match status" value="9"/>
</dbReference>
<feature type="domain" description="Ig-like" evidence="14">
    <location>
        <begin position="653"/>
        <end position="729"/>
    </location>
</feature>
<dbReference type="FunFam" id="2.60.40.10:FF:000194">
    <property type="entry name" value="Intercellular adhesion molecule 1"/>
    <property type="match status" value="1"/>
</dbReference>
<dbReference type="PRINTS" id="PR01472">
    <property type="entry name" value="ICAMVCAM1"/>
</dbReference>
<dbReference type="InterPro" id="IPR036179">
    <property type="entry name" value="Ig-like_dom_sf"/>
</dbReference>
<dbReference type="Gene3D" id="2.60.40.10">
    <property type="entry name" value="Immunoglobulins"/>
    <property type="match status" value="9"/>
</dbReference>
<dbReference type="Pfam" id="PF13927">
    <property type="entry name" value="Ig_3"/>
    <property type="match status" value="1"/>
</dbReference>
<reference evidence="15" key="2">
    <citation type="submission" date="2025-09" db="UniProtKB">
        <authorList>
            <consortium name="Ensembl"/>
        </authorList>
    </citation>
    <scope>IDENTIFICATION</scope>
</reference>
<dbReference type="InterPro" id="IPR013783">
    <property type="entry name" value="Ig-like_fold"/>
</dbReference>
<sequence length="885" mass="94234">MDLKCRETLPSPGVLQHPGAPPARLSTTGAFAISGAAEQSFHVSVWPEDSVVEHGGSIWLNCSTTCQNPAAEGDLETSLTKAQVKRGPGWKAQEVVNIREWVSSPQCYFVCYGNVSLAVAHITTYRLPERVGLEPLPEMELGQAYNLTCRVLNVAPVRHLTVTLRLGGRTLGRRKGRICPRPVATPRIEPRRPESQAAVLSTRPRSAECFPNAPRWFLSPAAALPEEPQLQISHYLEVGTEAPARCTVAGVFPAAGEARFTLSFGGESLNFTVTTSGDMATAQGEVRAPAPGRRELDCTVSVGPVSRSAGQSVLVYSFPPPVLEIDPPQALVNGNVSVTCRSPASQPPGATLQLRDAERTLASGPQPRLQLTLTARKGDNGRQFTCEGNLTLGSRSLVKNTSAQLVVLYKPELAESGCPSQRPWLEGTQQQLACAAEGNPRPEVSCHKDGQVYDTGGARNVTRAHAGVYRCSATNAHGTAGRNVTVHVEYGPEMDDAGCARTRTWVEGAEQTLACLAWGDPAPAVVCTKDGAPYGVGVQRQVEREDAGTYHCAATNVHGSARREVTVRVEYKPAMDELRCPSAWTWVKGMPQPFSCDADGNPAPEVVCTKDRVSYRLGQGLGLAAPQGTYQCNATNPHGSATKTVTVTLEYKPSMDESGCPSTQVWLEGTLHTLACEADGVPIPHVPCTKEGAAGAFGGERNVSRNDSGTYRCTATNRHGSAQRVVTVRVEYRPVVLLLAVSPSATVPRGANFNISCRAEGFPAPAYRWTVPPAPNVRCSADNRTVSVAGADRHNRGVYVCAVSNAHGQHLGQVQIRVTDNRLIVAALLAGAAVLLLGGTAGLVCYLKSTACKKGEYNVQDAESSSKATCLGRDGAVYGIQLTQT</sequence>
<accession>A0A8C3T529</accession>
<evidence type="ECO:0000256" key="12">
    <source>
        <dbReference type="SAM" id="MobiDB-lite"/>
    </source>
</evidence>
<keyword evidence="7 13" id="KW-1133">Transmembrane helix</keyword>
<evidence type="ECO:0000256" key="9">
    <source>
        <dbReference type="ARBA" id="ARBA00023157"/>
    </source>
</evidence>
<dbReference type="PANTHER" id="PTHR13771">
    <property type="entry name" value="INTERCELLULAR ADHESION MOLECULE"/>
    <property type="match status" value="1"/>
</dbReference>
<keyword evidence="5" id="KW-0677">Repeat</keyword>
<dbReference type="Proteomes" id="UP000694403">
    <property type="component" value="Unplaced"/>
</dbReference>
<dbReference type="InterPro" id="IPR007110">
    <property type="entry name" value="Ig-like_dom"/>
</dbReference>
<comment type="similarity">
    <text evidence="2">Belongs to the immunoglobulin superfamily. ICAM family.</text>
</comment>
<comment type="subcellular location">
    <subcellularLocation>
        <location evidence="1">Membrane</location>
        <topology evidence="1">Single-pass type I membrane protein</topology>
    </subcellularLocation>
</comment>
<evidence type="ECO:0000313" key="16">
    <source>
        <dbReference type="Proteomes" id="UP000694403"/>
    </source>
</evidence>
<dbReference type="Pfam" id="PF21146">
    <property type="entry name" value="ICAM1_3_5_D2"/>
    <property type="match status" value="1"/>
</dbReference>
<organism evidence="15 16">
    <name type="scientific">Chelydra serpentina</name>
    <name type="common">Snapping turtle</name>
    <name type="synonym">Testudo serpentina</name>
    <dbReference type="NCBI Taxonomy" id="8475"/>
    <lineage>
        <taxon>Eukaryota</taxon>
        <taxon>Metazoa</taxon>
        <taxon>Chordata</taxon>
        <taxon>Craniata</taxon>
        <taxon>Vertebrata</taxon>
        <taxon>Euteleostomi</taxon>
        <taxon>Archelosauria</taxon>
        <taxon>Testudinata</taxon>
        <taxon>Testudines</taxon>
        <taxon>Cryptodira</taxon>
        <taxon>Durocryptodira</taxon>
        <taxon>Americhelydia</taxon>
        <taxon>Chelydroidea</taxon>
        <taxon>Chelydridae</taxon>
        <taxon>Chelydra</taxon>
    </lineage>
</organism>
<feature type="transmembrane region" description="Helical" evidence="13">
    <location>
        <begin position="823"/>
        <end position="847"/>
    </location>
</feature>
<feature type="domain" description="Ig-like" evidence="14">
    <location>
        <begin position="492"/>
        <end position="568"/>
    </location>
</feature>
<evidence type="ECO:0000256" key="5">
    <source>
        <dbReference type="ARBA" id="ARBA00022737"/>
    </source>
</evidence>
<evidence type="ECO:0000259" key="14">
    <source>
        <dbReference type="PROSITE" id="PS50835"/>
    </source>
</evidence>
<evidence type="ECO:0000256" key="2">
    <source>
        <dbReference type="ARBA" id="ARBA00005925"/>
    </source>
</evidence>
<keyword evidence="3 13" id="KW-0812">Transmembrane</keyword>
<dbReference type="PANTHER" id="PTHR13771:SF9">
    <property type="entry name" value="INTERCELLULAR ADHESION MOLECULE 5"/>
    <property type="match status" value="1"/>
</dbReference>
<keyword evidence="9" id="KW-1015">Disulfide bond</keyword>
<reference evidence="15" key="1">
    <citation type="submission" date="2025-08" db="UniProtKB">
        <authorList>
            <consortium name="Ensembl"/>
        </authorList>
    </citation>
    <scope>IDENTIFICATION</scope>
</reference>
<dbReference type="InterPro" id="IPR048679">
    <property type="entry name" value="ICAM1_3_5_D2"/>
</dbReference>
<dbReference type="InterPro" id="IPR003598">
    <property type="entry name" value="Ig_sub2"/>
</dbReference>
<evidence type="ECO:0000313" key="15">
    <source>
        <dbReference type="Ensembl" id="ENSCSRP00000025038.1"/>
    </source>
</evidence>
<dbReference type="PROSITE" id="PS50835">
    <property type="entry name" value="IG_LIKE"/>
    <property type="match status" value="4"/>
</dbReference>
<feature type="region of interest" description="Disordered" evidence="12">
    <location>
        <begin position="1"/>
        <end position="20"/>
    </location>
</feature>
<dbReference type="Pfam" id="PF03921">
    <property type="entry name" value="ICAM_N"/>
    <property type="match status" value="1"/>
</dbReference>
<protein>
    <recommendedName>
        <fullName evidence="14">Ig-like domain-containing protein</fullName>
    </recommendedName>
</protein>
<evidence type="ECO:0000256" key="6">
    <source>
        <dbReference type="ARBA" id="ARBA00022889"/>
    </source>
</evidence>
<evidence type="ECO:0000256" key="11">
    <source>
        <dbReference type="ARBA" id="ARBA00023319"/>
    </source>
</evidence>
<dbReference type="InterPro" id="IPR047012">
    <property type="entry name" value="ICAM_VCAM"/>
</dbReference>
<feature type="domain" description="Ig-like" evidence="14">
    <location>
        <begin position="734"/>
        <end position="819"/>
    </location>
</feature>
<evidence type="ECO:0000256" key="10">
    <source>
        <dbReference type="ARBA" id="ARBA00023180"/>
    </source>
</evidence>
<keyword evidence="10" id="KW-0325">Glycoprotein</keyword>
<keyword evidence="8 13" id="KW-0472">Membrane</keyword>
<keyword evidence="11" id="KW-0393">Immunoglobulin domain</keyword>
<evidence type="ECO:0000256" key="7">
    <source>
        <dbReference type="ARBA" id="ARBA00022989"/>
    </source>
</evidence>
<name>A0A8C3T529_CHESE</name>
<dbReference type="InterPro" id="IPR003987">
    <property type="entry name" value="ICAM_VCAM_N"/>
</dbReference>
<dbReference type="AlphaFoldDB" id="A0A8C3T529"/>
<evidence type="ECO:0000256" key="1">
    <source>
        <dbReference type="ARBA" id="ARBA00004479"/>
    </source>
</evidence>
<dbReference type="SMART" id="SM00408">
    <property type="entry name" value="IGc2"/>
    <property type="match status" value="4"/>
</dbReference>
<evidence type="ECO:0000256" key="8">
    <source>
        <dbReference type="ARBA" id="ARBA00023136"/>
    </source>
</evidence>
<dbReference type="InterPro" id="IPR013768">
    <property type="entry name" value="ICAM_N"/>
</dbReference>
<dbReference type="SMART" id="SM00409">
    <property type="entry name" value="IG"/>
    <property type="match status" value="6"/>
</dbReference>
<keyword evidence="6" id="KW-0130">Cell adhesion</keyword>
<dbReference type="GO" id="GO:0005178">
    <property type="term" value="F:integrin binding"/>
    <property type="evidence" value="ECO:0007669"/>
    <property type="project" value="InterPro"/>
</dbReference>
<dbReference type="GO" id="GO:0098609">
    <property type="term" value="P:cell-cell adhesion"/>
    <property type="evidence" value="ECO:0007669"/>
    <property type="project" value="InterPro"/>
</dbReference>
<dbReference type="FunFam" id="2.60.40.10:FF:000641">
    <property type="entry name" value="Intercellular adhesion molecule 1"/>
    <property type="match status" value="3"/>
</dbReference>
<evidence type="ECO:0000256" key="4">
    <source>
        <dbReference type="ARBA" id="ARBA00022729"/>
    </source>
</evidence>
<dbReference type="GO" id="GO:0005886">
    <property type="term" value="C:plasma membrane"/>
    <property type="evidence" value="ECO:0007669"/>
    <property type="project" value="TreeGrafter"/>
</dbReference>
<evidence type="ECO:0000256" key="13">
    <source>
        <dbReference type="SAM" id="Phobius"/>
    </source>
</evidence>
<evidence type="ECO:0000256" key="3">
    <source>
        <dbReference type="ARBA" id="ARBA00022692"/>
    </source>
</evidence>
<keyword evidence="16" id="KW-1185">Reference proteome</keyword>
<dbReference type="InterPro" id="IPR003599">
    <property type="entry name" value="Ig_sub"/>
</dbReference>
<proteinExistence type="inferred from homology"/>
<dbReference type="Ensembl" id="ENSCSRT00000026100.1">
    <property type="protein sequence ID" value="ENSCSRP00000025038.1"/>
    <property type="gene ID" value="ENSCSRG00000018716.1"/>
</dbReference>
<feature type="domain" description="Ig-like" evidence="14">
    <location>
        <begin position="411"/>
        <end position="487"/>
    </location>
</feature>